<accession>A0AAN7FJG4</accession>
<dbReference type="SUPFAM" id="SSF52540">
    <property type="entry name" value="P-loop containing nucleoside triphosphate hydrolases"/>
    <property type="match status" value="1"/>
</dbReference>
<dbReference type="Pfam" id="PF00931">
    <property type="entry name" value="NB-ARC"/>
    <property type="match status" value="1"/>
</dbReference>
<dbReference type="GO" id="GO:0006952">
    <property type="term" value="P:defense response"/>
    <property type="evidence" value="ECO:0007669"/>
    <property type="project" value="UniProtKB-KW"/>
</dbReference>
<proteinExistence type="predicted"/>
<dbReference type="SUPFAM" id="SSF52200">
    <property type="entry name" value="Toll/Interleukin receptor TIR domain"/>
    <property type="match status" value="1"/>
</dbReference>
<dbReference type="InterPro" id="IPR032675">
    <property type="entry name" value="LRR_dom_sf"/>
</dbReference>
<dbReference type="Pfam" id="PF23282">
    <property type="entry name" value="WHD_ROQ1"/>
    <property type="match status" value="1"/>
</dbReference>
<dbReference type="InterPro" id="IPR000157">
    <property type="entry name" value="TIR_dom"/>
</dbReference>
<dbReference type="Gene3D" id="3.80.10.10">
    <property type="entry name" value="Ribonuclease Inhibitor"/>
    <property type="match status" value="2"/>
</dbReference>
<dbReference type="InterPro" id="IPR027417">
    <property type="entry name" value="P-loop_NTPase"/>
</dbReference>
<name>A0AAN7FJG4_QUERU</name>
<evidence type="ECO:0000313" key="6">
    <source>
        <dbReference type="Proteomes" id="UP001324115"/>
    </source>
</evidence>
<dbReference type="PROSITE" id="PS50104">
    <property type="entry name" value="TIR"/>
    <property type="match status" value="1"/>
</dbReference>
<keyword evidence="3" id="KW-0611">Plant defense</keyword>
<dbReference type="Pfam" id="PF01582">
    <property type="entry name" value="TIR"/>
    <property type="match status" value="2"/>
</dbReference>
<dbReference type="InterPro" id="IPR003593">
    <property type="entry name" value="AAA+_ATPase"/>
</dbReference>
<dbReference type="InterPro" id="IPR035897">
    <property type="entry name" value="Toll_tir_struct_dom_sf"/>
</dbReference>
<organism evidence="5 6">
    <name type="scientific">Quercus rubra</name>
    <name type="common">Northern red oak</name>
    <name type="synonym">Quercus borealis</name>
    <dbReference type="NCBI Taxonomy" id="3512"/>
    <lineage>
        <taxon>Eukaryota</taxon>
        <taxon>Viridiplantae</taxon>
        <taxon>Streptophyta</taxon>
        <taxon>Embryophyta</taxon>
        <taxon>Tracheophyta</taxon>
        <taxon>Spermatophyta</taxon>
        <taxon>Magnoliopsida</taxon>
        <taxon>eudicotyledons</taxon>
        <taxon>Gunneridae</taxon>
        <taxon>Pentapetalae</taxon>
        <taxon>rosids</taxon>
        <taxon>fabids</taxon>
        <taxon>Fagales</taxon>
        <taxon>Fagaceae</taxon>
        <taxon>Quercus</taxon>
    </lineage>
</organism>
<dbReference type="EMBL" id="JAXUIC010000004">
    <property type="protein sequence ID" value="KAK4594933.1"/>
    <property type="molecule type" value="Genomic_DNA"/>
</dbReference>
<keyword evidence="2" id="KW-0677">Repeat</keyword>
<comment type="caution">
    <text evidence="5">The sequence shown here is derived from an EMBL/GenBank/DDBJ whole genome shotgun (WGS) entry which is preliminary data.</text>
</comment>
<keyword evidence="6" id="KW-1185">Reference proteome</keyword>
<gene>
    <name evidence="5" type="ORF">RGQ29_018604</name>
</gene>
<evidence type="ECO:0000313" key="5">
    <source>
        <dbReference type="EMBL" id="KAK4594933.1"/>
    </source>
</evidence>
<dbReference type="InterPro" id="IPR002182">
    <property type="entry name" value="NB-ARC"/>
</dbReference>
<dbReference type="InterPro" id="IPR036390">
    <property type="entry name" value="WH_DNA-bd_sf"/>
</dbReference>
<dbReference type="GO" id="GO:0043531">
    <property type="term" value="F:ADP binding"/>
    <property type="evidence" value="ECO:0007669"/>
    <property type="project" value="InterPro"/>
</dbReference>
<evidence type="ECO:0000256" key="2">
    <source>
        <dbReference type="ARBA" id="ARBA00022737"/>
    </source>
</evidence>
<dbReference type="Proteomes" id="UP001324115">
    <property type="component" value="Unassembled WGS sequence"/>
</dbReference>
<feature type="domain" description="TIR" evidence="4">
    <location>
        <begin position="21"/>
        <end position="170"/>
    </location>
</feature>
<evidence type="ECO:0000256" key="1">
    <source>
        <dbReference type="ARBA" id="ARBA00022614"/>
    </source>
</evidence>
<dbReference type="PRINTS" id="PR00364">
    <property type="entry name" value="DISEASERSIST"/>
</dbReference>
<dbReference type="PANTHER" id="PTHR11017:SF570">
    <property type="entry name" value="DISEASE RESISTANCE PROTEIN (TIR-NBS CLASS)-RELATED"/>
    <property type="match status" value="1"/>
</dbReference>
<dbReference type="GO" id="GO:0007165">
    <property type="term" value="P:signal transduction"/>
    <property type="evidence" value="ECO:0007669"/>
    <property type="project" value="InterPro"/>
</dbReference>
<dbReference type="InterPro" id="IPR044974">
    <property type="entry name" value="Disease_R_plants"/>
</dbReference>
<dbReference type="Gene3D" id="3.40.50.10140">
    <property type="entry name" value="Toll/interleukin-1 receptor homology (TIR) domain"/>
    <property type="match status" value="1"/>
</dbReference>
<keyword evidence="1" id="KW-0433">Leucine-rich repeat</keyword>
<dbReference type="Gene3D" id="3.40.50.300">
    <property type="entry name" value="P-loop containing nucleotide triphosphate hydrolases"/>
    <property type="match status" value="1"/>
</dbReference>
<evidence type="ECO:0000259" key="4">
    <source>
        <dbReference type="PROSITE" id="PS50104"/>
    </source>
</evidence>
<dbReference type="InterPro" id="IPR042197">
    <property type="entry name" value="Apaf_helical"/>
</dbReference>
<dbReference type="SUPFAM" id="SSF52058">
    <property type="entry name" value="L domain-like"/>
    <property type="match status" value="1"/>
</dbReference>
<protein>
    <recommendedName>
        <fullName evidence="4">TIR domain-containing protein</fullName>
    </recommendedName>
</protein>
<dbReference type="PANTHER" id="PTHR11017">
    <property type="entry name" value="LEUCINE-RICH REPEAT-CONTAINING PROTEIN"/>
    <property type="match status" value="1"/>
</dbReference>
<evidence type="ECO:0000256" key="3">
    <source>
        <dbReference type="ARBA" id="ARBA00022821"/>
    </source>
</evidence>
<dbReference type="AlphaFoldDB" id="A0AAN7FJG4"/>
<dbReference type="SMART" id="SM00382">
    <property type="entry name" value="AAA"/>
    <property type="match status" value="1"/>
</dbReference>
<dbReference type="SUPFAM" id="SSF46785">
    <property type="entry name" value="Winged helix' DNA-binding domain"/>
    <property type="match status" value="1"/>
</dbReference>
<dbReference type="SMART" id="SM00255">
    <property type="entry name" value="TIR"/>
    <property type="match status" value="1"/>
</dbReference>
<sequence length="815" mass="94013">MDTLLRGSSSSSSSSFTHQLENFDVFLSFRGEDTRLGFISHLYSALCQRGIKTFIDDNLERGEEISTGLLKIIESLRISIIVFTQNYASSTWCLDELAKIVEYPSEVRNQKGKFGEVLSKLEEKLNDSKKVQSWRGALHEVANISSWHYKHDCTEFEFIHEIVEEISNSKLNWMPLYVAKYPVGINSRVESIILQLDIGPNDVRMLGMYGPDGVGKTTIAKAVYNKFFYCFKRSYFLENVREKPGTFDGIIQLQEMLLCETLGNRQLKVCSESKRTIAIENILRNKRILLILDDVDKLDQIERLVGGCDWFASGSQIIIATRNKHLLHTLRICYSTYMVKELGDHEALELFSMHAFKQNKPEEDYLELTNQVICYAKGFPLALSIIGANLHGRRSFQGLCCGLLNSCDLYPIIGIQKLIDKCLINVDRFNKLWMHDLLQQMGREIVRQESPQKPELRSRLWYYEDAFEVLTENKGSDNIRGMVIVLPKPTKLQLEANCFEKMKNLNFLMFGNVDICKGLEYLPNGLRVLDWLGFPLSSLPSNFRPQKLIALNMPQSRIILDKLFKRIQSRSLIHMNFRNCQHIKKLLDLLSATPNIKKLDLHYCRKLVKIHDSIGYLDKLESWDLWGCLELQILPSCIVMKSLKLLSLYGCKRVKRFPDIPQEIENLKYLILAHTAIIELPPSIGNFTWLERLDIGSFFYSCQLPISIYELQHLCQILLYGNVQFPKGMGIGRLAPCNSSKYCFPMLMFLKKLISCFTHSENSEKCKDLNLQESIIKFNRLCWLLIRDSKFLKKIPKLPESIRRIDAKSCISLNS</sequence>
<dbReference type="Gene3D" id="1.10.8.430">
    <property type="entry name" value="Helical domain of apoptotic protease-activating factors"/>
    <property type="match status" value="1"/>
</dbReference>
<dbReference type="InterPro" id="IPR058192">
    <property type="entry name" value="WHD_ROQ1-like"/>
</dbReference>
<reference evidence="5 6" key="1">
    <citation type="journal article" date="2023" name="G3 (Bethesda)">
        <title>A haplotype-resolved chromosome-scale genome for Quercus rubra L. provides insights into the genetics of adaptive traits for red oak species.</title>
        <authorList>
            <person name="Kapoor B."/>
            <person name="Jenkins J."/>
            <person name="Schmutz J."/>
            <person name="Zhebentyayeva T."/>
            <person name="Kuelheim C."/>
            <person name="Coggeshall M."/>
            <person name="Heim C."/>
            <person name="Lasky J.R."/>
            <person name="Leites L."/>
            <person name="Islam-Faridi N."/>
            <person name="Romero-Severson J."/>
            <person name="DeLeo V.L."/>
            <person name="Lucas S.M."/>
            <person name="Lazic D."/>
            <person name="Gailing O."/>
            <person name="Carlson J."/>
            <person name="Staton M."/>
        </authorList>
    </citation>
    <scope>NUCLEOTIDE SEQUENCE [LARGE SCALE GENOMIC DNA]</scope>
    <source>
        <strain evidence="5">Pseudo-F2</strain>
    </source>
</reference>